<proteinExistence type="predicted"/>
<sequence>MMSDNTSREWVLIGDTAIRKRTMSALARLEGRRLFKSKSVLVLFAFLMFSSWRIGTDVDVLDGTAATRSSYYMILTKPETVDAVYAIFGFVDTTWHFHSFVFLIPIVGLLLGYATIVNLRTKGQIRTMLSLPCSRQEILLGMSLGRIAVFVLALVVALAVGWIGITNNFETASVWSYLAFSASTVAYGLAWLSIGIALSVSFSTARRVSMVVTFVIVNVFVGLQSYILGLVGVFPSGMILDPTQAYLVLVAAPHEEMIPKLYQIAVGQVDSFGQGFMSTGMVSLDPPVYFSWPIAGLVLLLWIVCPLLYAWKRIEGMEVDQ</sequence>
<dbReference type="GO" id="GO:0140359">
    <property type="term" value="F:ABC-type transporter activity"/>
    <property type="evidence" value="ECO:0007669"/>
    <property type="project" value="InterPro"/>
</dbReference>
<dbReference type="Pfam" id="PF12679">
    <property type="entry name" value="ABC2_membrane_2"/>
    <property type="match status" value="1"/>
</dbReference>
<dbReference type="PANTHER" id="PTHR43471">
    <property type="entry name" value="ABC TRANSPORTER PERMEASE"/>
    <property type="match status" value="1"/>
</dbReference>
<evidence type="ECO:0000256" key="1">
    <source>
        <dbReference type="SAM" id="Phobius"/>
    </source>
</evidence>
<name>A0A482TMV7_9EURY</name>
<feature type="transmembrane region" description="Helical" evidence="1">
    <location>
        <begin position="177"/>
        <end position="198"/>
    </location>
</feature>
<feature type="transmembrane region" description="Helical" evidence="1">
    <location>
        <begin position="289"/>
        <end position="311"/>
    </location>
</feature>
<reference evidence="2 3" key="1">
    <citation type="submission" date="2018-12" db="EMBL/GenBank/DDBJ databases">
        <title>Genome analysis provides insights into bioremediation potentialities of Halogeometricum borinquense strain N11.</title>
        <authorList>
            <person name="Najjari A."/>
            <person name="Youssef N."/>
            <person name="Fhoula I."/>
            <person name="Ben Dhia O."/>
            <person name="Mahjoubi M."/>
            <person name="Ouzari H.I."/>
            <person name="Cherif A."/>
        </authorList>
    </citation>
    <scope>NUCLEOTIDE SEQUENCE [LARGE SCALE GENOMIC DNA]</scope>
    <source>
        <strain evidence="2 3">N11</strain>
    </source>
</reference>
<dbReference type="GO" id="GO:0005886">
    <property type="term" value="C:plasma membrane"/>
    <property type="evidence" value="ECO:0007669"/>
    <property type="project" value="UniProtKB-SubCell"/>
</dbReference>
<dbReference type="EMBL" id="RZHH01000002">
    <property type="protein sequence ID" value="RYJ13329.1"/>
    <property type="molecule type" value="Genomic_DNA"/>
</dbReference>
<dbReference type="Proteomes" id="UP000294028">
    <property type="component" value="Unassembled WGS sequence"/>
</dbReference>
<protein>
    <submittedName>
        <fullName evidence="2">ATPase</fullName>
    </submittedName>
</protein>
<keyword evidence="1" id="KW-1133">Transmembrane helix</keyword>
<evidence type="ECO:0000313" key="2">
    <source>
        <dbReference type="EMBL" id="RYJ13329.1"/>
    </source>
</evidence>
<comment type="caution">
    <text evidence="2">The sequence shown here is derived from an EMBL/GenBank/DDBJ whole genome shotgun (WGS) entry which is preliminary data.</text>
</comment>
<dbReference type="AlphaFoldDB" id="A0A482TMV7"/>
<feature type="transmembrane region" description="Helical" evidence="1">
    <location>
        <begin position="210"/>
        <end position="234"/>
    </location>
</feature>
<gene>
    <name evidence="2" type="ORF">ELS19_04695</name>
</gene>
<feature type="transmembrane region" description="Helical" evidence="1">
    <location>
        <begin position="95"/>
        <end position="117"/>
    </location>
</feature>
<feature type="transmembrane region" description="Helical" evidence="1">
    <location>
        <begin position="38"/>
        <end position="55"/>
    </location>
</feature>
<feature type="transmembrane region" description="Helical" evidence="1">
    <location>
        <begin position="138"/>
        <end position="165"/>
    </location>
</feature>
<keyword evidence="1" id="KW-0812">Transmembrane</keyword>
<organism evidence="2 3">
    <name type="scientific">Halogeometricum borinquense</name>
    <dbReference type="NCBI Taxonomy" id="60847"/>
    <lineage>
        <taxon>Archaea</taxon>
        <taxon>Methanobacteriati</taxon>
        <taxon>Methanobacteriota</taxon>
        <taxon>Stenosarchaea group</taxon>
        <taxon>Halobacteria</taxon>
        <taxon>Halobacteriales</taxon>
        <taxon>Haloferacaceae</taxon>
        <taxon>Halogeometricum</taxon>
    </lineage>
</organism>
<evidence type="ECO:0000313" key="3">
    <source>
        <dbReference type="Proteomes" id="UP000294028"/>
    </source>
</evidence>
<keyword evidence="1" id="KW-0472">Membrane</keyword>
<accession>A0A482TMV7</accession>